<evidence type="ECO:0000259" key="19">
    <source>
        <dbReference type="Pfam" id="PF02875"/>
    </source>
</evidence>
<dbReference type="Gene3D" id="3.90.190.20">
    <property type="entry name" value="Mur ligase, C-terminal domain"/>
    <property type="match status" value="1"/>
</dbReference>
<keyword evidence="10" id="KW-0479">Metal-binding</keyword>
<comment type="subunit">
    <text evidence="5">Monomer.</text>
</comment>
<reference evidence="21 22" key="1">
    <citation type="journal article" date="2019" name="Front. Microbiol.">
        <title>Thermoanaerosceptrum fracticalcis gen. nov. sp. nov., a Novel Fumarate-Fermenting Microorganism From a Deep Fractured Carbonate Aquifer of the US Great Basin.</title>
        <authorList>
            <person name="Hamilton-Brehm S.D."/>
            <person name="Stewart L.E."/>
            <person name="Zavarin M."/>
            <person name="Caldwell M."/>
            <person name="Lawson P.A."/>
            <person name="Onstott T.C."/>
            <person name="Grzymski J."/>
            <person name="Neveux I."/>
            <person name="Lollar B.S."/>
            <person name="Russell C.E."/>
            <person name="Moser D.P."/>
        </authorList>
    </citation>
    <scope>NUCLEOTIDE SEQUENCE [LARGE SCALE GENOMIC DNA]</scope>
    <source>
        <strain evidence="21 22">DRI-13</strain>
    </source>
</reference>
<dbReference type="NCBIfam" id="TIGR01499">
    <property type="entry name" value="folC"/>
    <property type="match status" value="1"/>
</dbReference>
<dbReference type="AlphaFoldDB" id="A0A7G6E664"/>
<dbReference type="EMBL" id="CP045798">
    <property type="protein sequence ID" value="QNB47568.1"/>
    <property type="molecule type" value="Genomic_DNA"/>
</dbReference>
<dbReference type="InterPro" id="IPR036565">
    <property type="entry name" value="Mur-like_cat_sf"/>
</dbReference>
<evidence type="ECO:0000256" key="5">
    <source>
        <dbReference type="ARBA" id="ARBA00011245"/>
    </source>
</evidence>
<evidence type="ECO:0000256" key="17">
    <source>
        <dbReference type="ARBA" id="ARBA00049161"/>
    </source>
</evidence>
<comment type="catalytic activity">
    <reaction evidence="17">
        <text>7,8-dihydropteroate + L-glutamate + ATP = 7,8-dihydrofolate + ADP + phosphate + H(+)</text>
        <dbReference type="Rhea" id="RHEA:23584"/>
        <dbReference type="ChEBI" id="CHEBI:15378"/>
        <dbReference type="ChEBI" id="CHEBI:17839"/>
        <dbReference type="ChEBI" id="CHEBI:29985"/>
        <dbReference type="ChEBI" id="CHEBI:30616"/>
        <dbReference type="ChEBI" id="CHEBI:43474"/>
        <dbReference type="ChEBI" id="CHEBI:57451"/>
        <dbReference type="ChEBI" id="CHEBI:456216"/>
        <dbReference type="EC" id="6.3.2.12"/>
    </reaction>
</comment>
<protein>
    <recommendedName>
        <fullName evidence="8">Dihydrofolate synthase/folylpolyglutamate synthase</fullName>
        <ecNumber evidence="6">6.3.2.12</ecNumber>
        <ecNumber evidence="7">6.3.2.17</ecNumber>
    </recommendedName>
    <alternativeName>
        <fullName evidence="15">Tetrahydrofolylpolyglutamate synthase</fullName>
    </alternativeName>
</protein>
<comment type="catalytic activity">
    <reaction evidence="16">
        <text>(6S)-5,6,7,8-tetrahydrofolyl-(gamma-L-Glu)(n) + L-glutamate + ATP = (6S)-5,6,7,8-tetrahydrofolyl-(gamma-L-Glu)(n+1) + ADP + phosphate + H(+)</text>
        <dbReference type="Rhea" id="RHEA:10580"/>
        <dbReference type="Rhea" id="RHEA-COMP:14738"/>
        <dbReference type="Rhea" id="RHEA-COMP:14740"/>
        <dbReference type="ChEBI" id="CHEBI:15378"/>
        <dbReference type="ChEBI" id="CHEBI:29985"/>
        <dbReference type="ChEBI" id="CHEBI:30616"/>
        <dbReference type="ChEBI" id="CHEBI:43474"/>
        <dbReference type="ChEBI" id="CHEBI:141005"/>
        <dbReference type="ChEBI" id="CHEBI:456216"/>
        <dbReference type="EC" id="6.3.2.17"/>
    </reaction>
</comment>
<evidence type="ECO:0000256" key="11">
    <source>
        <dbReference type="ARBA" id="ARBA00022741"/>
    </source>
</evidence>
<comment type="similarity">
    <text evidence="4 18">Belongs to the folylpolyglutamate synthase family.</text>
</comment>
<evidence type="ECO:0000256" key="2">
    <source>
        <dbReference type="ARBA" id="ARBA00004799"/>
    </source>
</evidence>
<feature type="domain" description="Mur ligase C-terminal" evidence="19">
    <location>
        <begin position="298"/>
        <end position="418"/>
    </location>
</feature>
<dbReference type="Pfam" id="PF02875">
    <property type="entry name" value="Mur_ligase_C"/>
    <property type="match status" value="1"/>
</dbReference>
<evidence type="ECO:0000256" key="12">
    <source>
        <dbReference type="ARBA" id="ARBA00022840"/>
    </source>
</evidence>
<dbReference type="InterPro" id="IPR036615">
    <property type="entry name" value="Mur_ligase_C_dom_sf"/>
</dbReference>
<evidence type="ECO:0000256" key="4">
    <source>
        <dbReference type="ARBA" id="ARBA00008276"/>
    </source>
</evidence>
<keyword evidence="13" id="KW-0460">Magnesium</keyword>
<dbReference type="GO" id="GO:0004326">
    <property type="term" value="F:tetrahydrofolylpolyglutamate synthase activity"/>
    <property type="evidence" value="ECO:0007669"/>
    <property type="project" value="UniProtKB-EC"/>
</dbReference>
<dbReference type="PIRSF" id="PIRSF001563">
    <property type="entry name" value="Folylpolyglu_synth"/>
    <property type="match status" value="1"/>
</dbReference>
<dbReference type="PANTHER" id="PTHR11136">
    <property type="entry name" value="FOLYLPOLYGLUTAMATE SYNTHASE-RELATED"/>
    <property type="match status" value="1"/>
</dbReference>
<accession>A0A7G6E664</accession>
<dbReference type="FunFam" id="3.40.1190.10:FF:000004">
    <property type="entry name" value="Dihydrofolate synthase/folylpolyglutamate synthase"/>
    <property type="match status" value="1"/>
</dbReference>
<name>A0A7G6E664_THEFR</name>
<evidence type="ECO:0000256" key="6">
    <source>
        <dbReference type="ARBA" id="ARBA00013023"/>
    </source>
</evidence>
<feature type="domain" description="Mur ligase central" evidence="20">
    <location>
        <begin position="44"/>
        <end position="271"/>
    </location>
</feature>
<gene>
    <name evidence="21" type="ORF">BR63_15580</name>
</gene>
<dbReference type="SUPFAM" id="SSF53244">
    <property type="entry name" value="MurD-like peptide ligases, peptide-binding domain"/>
    <property type="match status" value="1"/>
</dbReference>
<evidence type="ECO:0000256" key="16">
    <source>
        <dbReference type="ARBA" id="ARBA00047493"/>
    </source>
</evidence>
<keyword evidence="22" id="KW-1185">Reference proteome</keyword>
<dbReference type="KEGG" id="tfr:BR63_15580"/>
<keyword evidence="14" id="KW-0289">Folate biosynthesis</keyword>
<evidence type="ECO:0000256" key="1">
    <source>
        <dbReference type="ARBA" id="ARBA00001946"/>
    </source>
</evidence>
<dbReference type="Proteomes" id="UP000515847">
    <property type="component" value="Chromosome"/>
</dbReference>
<dbReference type="GO" id="GO:0008841">
    <property type="term" value="F:dihydrofolate synthase activity"/>
    <property type="evidence" value="ECO:0007669"/>
    <property type="project" value="UniProtKB-EC"/>
</dbReference>
<dbReference type="EC" id="6.3.2.17" evidence="7"/>
<evidence type="ECO:0000256" key="8">
    <source>
        <dbReference type="ARBA" id="ARBA00019357"/>
    </source>
</evidence>
<dbReference type="InterPro" id="IPR004101">
    <property type="entry name" value="Mur_ligase_C"/>
</dbReference>
<evidence type="ECO:0000259" key="20">
    <source>
        <dbReference type="Pfam" id="PF08245"/>
    </source>
</evidence>
<keyword evidence="9 18" id="KW-0436">Ligase</keyword>
<dbReference type="GO" id="GO:0046656">
    <property type="term" value="P:folic acid biosynthetic process"/>
    <property type="evidence" value="ECO:0007669"/>
    <property type="project" value="UniProtKB-KW"/>
</dbReference>
<comment type="cofactor">
    <cofactor evidence="1">
        <name>Mg(2+)</name>
        <dbReference type="ChEBI" id="CHEBI:18420"/>
    </cofactor>
</comment>
<dbReference type="PANTHER" id="PTHR11136:SF0">
    <property type="entry name" value="DIHYDROFOLATE SYNTHETASE-RELATED"/>
    <property type="match status" value="1"/>
</dbReference>
<evidence type="ECO:0000256" key="14">
    <source>
        <dbReference type="ARBA" id="ARBA00022909"/>
    </source>
</evidence>
<evidence type="ECO:0000256" key="9">
    <source>
        <dbReference type="ARBA" id="ARBA00022598"/>
    </source>
</evidence>
<evidence type="ECO:0000256" key="7">
    <source>
        <dbReference type="ARBA" id="ARBA00013025"/>
    </source>
</evidence>
<dbReference type="EC" id="6.3.2.12" evidence="6"/>
<proteinExistence type="inferred from homology"/>
<sequence length="432" mass="47659">MEYARALETIANLTKFGINLGLSRITKLLALLGNPHEAVPVVHIGGTNGKGSTTAILAAVLKEAGYKVGAYTSPHLISYTERYMINGNPIAEEEFARLVSEVVPLSEQVYTSTGEYPTEFEVLTALAFLYFYREKVDILLLEVGMGGDIDSTNVVSSPLLSIITNVTLDHQDYLGPTPREIAIRKGGIIKKNRPVITAAQDEEVLNVLRSIAQEKRAPLWEVFKEVQWEKISEDEIGQTFRAQTKEQDYGELYLSLQGDHQLVNGATALLVLEVLQAQGWNITREKIKKGFAAAAWPGRLEIMGHDPLVVIDGAHNAAGMEALSRWLRNKRPHHPKIILVIGMLADKDRLGAANFLASLVDKVVITKPLSPRAGNWQELASYFGKEPGDVYIIENLNRAINQGLEEARESDLVLITGSLYLIGEARKILLNS</sequence>
<evidence type="ECO:0000256" key="10">
    <source>
        <dbReference type="ARBA" id="ARBA00022723"/>
    </source>
</evidence>
<dbReference type="GO" id="GO:0046872">
    <property type="term" value="F:metal ion binding"/>
    <property type="evidence" value="ECO:0007669"/>
    <property type="project" value="UniProtKB-KW"/>
</dbReference>
<comment type="pathway">
    <text evidence="2">Cofactor biosynthesis; tetrahydrofolate biosynthesis; 7,8-dihydrofolate from 2-amino-4-hydroxy-6-hydroxymethyl-7,8-dihydropteridine diphosphate and 4-aminobenzoate: step 2/2.</text>
</comment>
<keyword evidence="12 18" id="KW-0067">ATP-binding</keyword>
<evidence type="ECO:0000256" key="15">
    <source>
        <dbReference type="ARBA" id="ARBA00030592"/>
    </source>
</evidence>
<dbReference type="PROSITE" id="PS01012">
    <property type="entry name" value="FOLYLPOLYGLU_SYNT_2"/>
    <property type="match status" value="1"/>
</dbReference>
<evidence type="ECO:0000313" key="22">
    <source>
        <dbReference type="Proteomes" id="UP000515847"/>
    </source>
</evidence>
<dbReference type="GO" id="GO:0005737">
    <property type="term" value="C:cytoplasm"/>
    <property type="evidence" value="ECO:0007669"/>
    <property type="project" value="TreeGrafter"/>
</dbReference>
<dbReference type="InterPro" id="IPR018109">
    <property type="entry name" value="Folylpolyglutamate_synth_CS"/>
</dbReference>
<evidence type="ECO:0000313" key="21">
    <source>
        <dbReference type="EMBL" id="QNB47568.1"/>
    </source>
</evidence>
<dbReference type="SUPFAM" id="SSF53623">
    <property type="entry name" value="MurD-like peptide ligases, catalytic domain"/>
    <property type="match status" value="1"/>
</dbReference>
<dbReference type="InterPro" id="IPR013221">
    <property type="entry name" value="Mur_ligase_cen"/>
</dbReference>
<comment type="pathway">
    <text evidence="3">Cofactor biosynthesis; tetrahydrofolylpolyglutamate biosynthesis.</text>
</comment>
<dbReference type="GO" id="GO:0005524">
    <property type="term" value="F:ATP binding"/>
    <property type="evidence" value="ECO:0007669"/>
    <property type="project" value="UniProtKB-KW"/>
</dbReference>
<dbReference type="Gene3D" id="3.40.1190.10">
    <property type="entry name" value="Mur-like, catalytic domain"/>
    <property type="match status" value="1"/>
</dbReference>
<keyword evidence="11 18" id="KW-0547">Nucleotide-binding</keyword>
<organism evidence="21 22">
    <name type="scientific">Thermanaerosceptrum fracticalcis</name>
    <dbReference type="NCBI Taxonomy" id="1712410"/>
    <lineage>
        <taxon>Bacteria</taxon>
        <taxon>Bacillati</taxon>
        <taxon>Bacillota</taxon>
        <taxon>Clostridia</taxon>
        <taxon>Eubacteriales</taxon>
        <taxon>Peptococcaceae</taxon>
        <taxon>Thermanaerosceptrum</taxon>
    </lineage>
</organism>
<evidence type="ECO:0000256" key="18">
    <source>
        <dbReference type="PIRNR" id="PIRNR001563"/>
    </source>
</evidence>
<dbReference type="InterPro" id="IPR001645">
    <property type="entry name" value="Folylpolyglutamate_synth"/>
</dbReference>
<evidence type="ECO:0000256" key="13">
    <source>
        <dbReference type="ARBA" id="ARBA00022842"/>
    </source>
</evidence>
<dbReference type="Pfam" id="PF08245">
    <property type="entry name" value="Mur_ligase_M"/>
    <property type="match status" value="1"/>
</dbReference>
<evidence type="ECO:0000256" key="3">
    <source>
        <dbReference type="ARBA" id="ARBA00005150"/>
    </source>
</evidence>
<dbReference type="OrthoDB" id="9809356at2"/>
<dbReference type="RefSeq" id="WP_034425323.1">
    <property type="nucleotide sequence ID" value="NZ_CP045798.1"/>
</dbReference>